<dbReference type="InterPro" id="IPR042099">
    <property type="entry name" value="ANL_N_sf"/>
</dbReference>
<dbReference type="PROSITE" id="PS00455">
    <property type="entry name" value="AMP_BINDING"/>
    <property type="match status" value="1"/>
</dbReference>
<feature type="domain" description="AMP-dependent synthetase/ligase" evidence="3">
    <location>
        <begin position="18"/>
        <end position="387"/>
    </location>
</feature>
<comment type="caution">
    <text evidence="5">The sequence shown here is derived from an EMBL/GenBank/DDBJ whole genome shotgun (WGS) entry which is preliminary data.</text>
</comment>
<dbReference type="Proteomes" id="UP000242699">
    <property type="component" value="Unassembled WGS sequence"/>
</dbReference>
<sequence length="535" mass="60760">MKQHENPNIPRVVPQYFQQWTKTKSNDLYIVDHSMERDEARWTFGQFAEIVDATTRALRDEGITNHDVVAVELPNNWEFVALTLAIWNLGAVICPIMPIFREHEVRQILYKTRAKVFVLPKTFRHFDFQDMARHLAQDYPHLTIWMRGETEEFPSLHEMMNPKPLTGDLSLSLPDYDDLAEIVFTSGTTGRPKGVMHSHRTLLRGLLIQRDFLHLGSEDVIFMPSPFAHQTGFLYGVVFPLLLGIPAVYQDIWEPRTALDLLSTWHATFSMGATPFFADLTAHYDPLKHDLSALKIFLCAGAPIPRVLVEKAHSQLGTHILTGWGMSENSLVTLVKPEDPLEKTYSTDGQPVPEMFCRVVDETGKVLPPFTEGELQVKGPQNFIGYFDEPELTEKLYTDDGWLNTGDLAIIDTDGYIRITGRARDMINRGGEKIPVSDVEDLLYRHPAIKEAALVGTADDRLGQRACAVVVLNPGAHLTLSELTQYLDSCHLTKQFWPERLEIVSDLPKTPSGKIQKFRIREWFDQGLDPHLSSH</sequence>
<evidence type="ECO:0000313" key="5">
    <source>
        <dbReference type="EMBL" id="PSR29365.1"/>
    </source>
</evidence>
<dbReference type="EMBL" id="PXYT01000016">
    <property type="protein sequence ID" value="PSR29365.1"/>
    <property type="molecule type" value="Genomic_DNA"/>
</dbReference>
<dbReference type="GO" id="GO:0006631">
    <property type="term" value="P:fatty acid metabolic process"/>
    <property type="evidence" value="ECO:0007669"/>
    <property type="project" value="TreeGrafter"/>
</dbReference>
<evidence type="ECO:0000259" key="3">
    <source>
        <dbReference type="Pfam" id="PF00501"/>
    </source>
</evidence>
<evidence type="ECO:0000256" key="2">
    <source>
        <dbReference type="ARBA" id="ARBA00022598"/>
    </source>
</evidence>
<evidence type="ECO:0000259" key="4">
    <source>
        <dbReference type="Pfam" id="PF13193"/>
    </source>
</evidence>
<organism evidence="5 6">
    <name type="scientific">Sulfobacillus benefaciens</name>
    <dbReference type="NCBI Taxonomy" id="453960"/>
    <lineage>
        <taxon>Bacteria</taxon>
        <taxon>Bacillati</taxon>
        <taxon>Bacillota</taxon>
        <taxon>Clostridia</taxon>
        <taxon>Eubacteriales</taxon>
        <taxon>Clostridiales Family XVII. Incertae Sedis</taxon>
        <taxon>Sulfobacillus</taxon>
    </lineage>
</organism>
<proteinExistence type="inferred from homology"/>
<gene>
    <name evidence="5" type="ORF">C7B43_08455</name>
</gene>
<evidence type="ECO:0000313" key="6">
    <source>
        <dbReference type="Proteomes" id="UP000242699"/>
    </source>
</evidence>
<dbReference type="InterPro" id="IPR000873">
    <property type="entry name" value="AMP-dep_synth/lig_dom"/>
</dbReference>
<dbReference type="Pfam" id="PF00501">
    <property type="entry name" value="AMP-binding"/>
    <property type="match status" value="1"/>
</dbReference>
<keyword evidence="2 5" id="KW-0436">Ligase</keyword>
<dbReference type="SUPFAM" id="SSF56801">
    <property type="entry name" value="Acetyl-CoA synthetase-like"/>
    <property type="match status" value="1"/>
</dbReference>
<accession>A0A2T2X4E4</accession>
<reference evidence="5 6" key="1">
    <citation type="journal article" date="2014" name="BMC Genomics">
        <title>Comparison of environmental and isolate Sulfobacillus genomes reveals diverse carbon, sulfur, nitrogen, and hydrogen metabolisms.</title>
        <authorList>
            <person name="Justice N.B."/>
            <person name="Norman A."/>
            <person name="Brown C.T."/>
            <person name="Singh A."/>
            <person name="Thomas B.C."/>
            <person name="Banfield J.F."/>
        </authorList>
    </citation>
    <scope>NUCLEOTIDE SEQUENCE [LARGE SCALE GENOMIC DNA]</scope>
    <source>
        <strain evidence="5">AMDSBA1</strain>
    </source>
</reference>
<dbReference type="AlphaFoldDB" id="A0A2T2X4E4"/>
<dbReference type="InterPro" id="IPR025110">
    <property type="entry name" value="AMP-bd_C"/>
</dbReference>
<dbReference type="Gene3D" id="3.30.300.30">
    <property type="match status" value="1"/>
</dbReference>
<evidence type="ECO:0000256" key="1">
    <source>
        <dbReference type="ARBA" id="ARBA00006432"/>
    </source>
</evidence>
<protein>
    <submittedName>
        <fullName evidence="5">Cyclohexanecarboxylate-CoA ligase</fullName>
    </submittedName>
</protein>
<dbReference type="Gene3D" id="3.40.50.12780">
    <property type="entry name" value="N-terminal domain of ligase-like"/>
    <property type="match status" value="1"/>
</dbReference>
<comment type="similarity">
    <text evidence="1">Belongs to the ATP-dependent AMP-binding enzyme family.</text>
</comment>
<dbReference type="PANTHER" id="PTHR43201:SF5">
    <property type="entry name" value="MEDIUM-CHAIN ACYL-COA LIGASE ACSF2, MITOCHONDRIAL"/>
    <property type="match status" value="1"/>
</dbReference>
<dbReference type="GO" id="GO:0031956">
    <property type="term" value="F:medium-chain fatty acid-CoA ligase activity"/>
    <property type="evidence" value="ECO:0007669"/>
    <property type="project" value="TreeGrafter"/>
</dbReference>
<dbReference type="InterPro" id="IPR045851">
    <property type="entry name" value="AMP-bd_C_sf"/>
</dbReference>
<dbReference type="InterPro" id="IPR020845">
    <property type="entry name" value="AMP-binding_CS"/>
</dbReference>
<feature type="domain" description="AMP-binding enzyme C-terminal" evidence="4">
    <location>
        <begin position="439"/>
        <end position="514"/>
    </location>
</feature>
<dbReference type="PANTHER" id="PTHR43201">
    <property type="entry name" value="ACYL-COA SYNTHETASE"/>
    <property type="match status" value="1"/>
</dbReference>
<name>A0A2T2X4E4_9FIRM</name>
<dbReference type="Pfam" id="PF13193">
    <property type="entry name" value="AMP-binding_C"/>
    <property type="match status" value="1"/>
</dbReference>